<organism evidence="3 4">
    <name type="scientific">Petromyzon marinus</name>
    <name type="common">Sea lamprey</name>
    <dbReference type="NCBI Taxonomy" id="7757"/>
    <lineage>
        <taxon>Eukaryota</taxon>
        <taxon>Metazoa</taxon>
        <taxon>Chordata</taxon>
        <taxon>Craniata</taxon>
        <taxon>Vertebrata</taxon>
        <taxon>Cyclostomata</taxon>
        <taxon>Hyperoartia</taxon>
        <taxon>Petromyzontiformes</taxon>
        <taxon>Petromyzontidae</taxon>
        <taxon>Petromyzon</taxon>
    </lineage>
</organism>
<dbReference type="PANTHER" id="PTHR21567:SF87">
    <property type="entry name" value="CRESCERIN-LIKE PROTEIN CHE-12"/>
    <property type="match status" value="1"/>
</dbReference>
<dbReference type="KEGG" id="pmrn:116939584"/>
<evidence type="ECO:0000256" key="1">
    <source>
        <dbReference type="SAM" id="MobiDB-lite"/>
    </source>
</evidence>
<dbReference type="GO" id="GO:0000226">
    <property type="term" value="P:microtubule cytoskeleton organization"/>
    <property type="evidence" value="ECO:0007669"/>
    <property type="project" value="TreeGrafter"/>
</dbReference>
<dbReference type="InterPro" id="IPR024395">
    <property type="entry name" value="CLASP_N_dom"/>
</dbReference>
<accession>A0AAJ7ST55</accession>
<dbReference type="RefSeq" id="XP_032804047.1">
    <property type="nucleotide sequence ID" value="XM_032948156.1"/>
</dbReference>
<dbReference type="Gene3D" id="1.25.10.10">
    <property type="entry name" value="Leucine-rich Repeat Variant"/>
    <property type="match status" value="4"/>
</dbReference>
<evidence type="ECO:0000313" key="3">
    <source>
        <dbReference type="Proteomes" id="UP001318040"/>
    </source>
</evidence>
<feature type="region of interest" description="Disordered" evidence="1">
    <location>
        <begin position="1560"/>
        <end position="1618"/>
    </location>
</feature>
<proteinExistence type="predicted"/>
<feature type="domain" description="TOG" evidence="2">
    <location>
        <begin position="295"/>
        <end position="529"/>
    </location>
</feature>
<dbReference type="SMART" id="SM01349">
    <property type="entry name" value="TOG"/>
    <property type="match status" value="3"/>
</dbReference>
<keyword evidence="3" id="KW-1185">Reference proteome</keyword>
<gene>
    <name evidence="4" type="primary">LOC116939584</name>
</gene>
<feature type="compositionally biased region" description="Polar residues" evidence="1">
    <location>
        <begin position="1072"/>
        <end position="1081"/>
    </location>
</feature>
<dbReference type="GO" id="GO:0005929">
    <property type="term" value="C:cilium"/>
    <property type="evidence" value="ECO:0007669"/>
    <property type="project" value="TreeGrafter"/>
</dbReference>
<dbReference type="GeneID" id="116939584"/>
<feature type="region of interest" description="Disordered" evidence="1">
    <location>
        <begin position="950"/>
        <end position="986"/>
    </location>
</feature>
<dbReference type="Pfam" id="PF12348">
    <property type="entry name" value="CLASP_N"/>
    <property type="match status" value="1"/>
</dbReference>
<evidence type="ECO:0000259" key="2">
    <source>
        <dbReference type="SMART" id="SM01349"/>
    </source>
</evidence>
<feature type="domain" description="TOG" evidence="2">
    <location>
        <begin position="1334"/>
        <end position="1569"/>
    </location>
</feature>
<dbReference type="GO" id="GO:0008017">
    <property type="term" value="F:microtubule binding"/>
    <property type="evidence" value="ECO:0007669"/>
    <property type="project" value="TreeGrafter"/>
</dbReference>
<sequence length="1851" mass="200253">MEDPAVLEQLRRGSDSERAAALGRLRQGARLGGLAPGSSRVRASVYTTADAGGLASSSAPASAALSEQRAALFQALAALLSGGEAWRLRKECLELIGDVVPELGAQLERCMAVVTPRLVAQLGDPQAAVRKAALQALHVYGRHSRRRNDVVAALLEHGVRSRDGDVSAQALLLLPVLLTHDFAREDLCEVVRAAAEKLTPPCGGLEPEPQHDPAALKCLEHVWSLVGDAAFDGCLRRLPASLRAEVEKLLKRSRAASDHQGRGGGANSEVATAVAAGAASPREPGDGSSVVVASGLEDCEFGIVPRHVMHELVDETDYKRRVGAVDKLKEAIGRADGRTLTACNVLGLVGFLSNVLDDVHFKVSHGALELIGMLVGKLRSELGRYAQPVVAALVKVLGDGKEVTKQECLRIFLRLMETVPPQRVLDILLGALGSSRNARVREDILNTVIAAVLSFPRSRFNLPELCRVLAPSLADPKRKVRHAALETFAVLAALMGPGKLPPLVDAVDAVELSADVDGLMAAVQARLARRQLPKLGASGLVEYATHFTSSAGARGAREAAAHDADMEWILAGGSSSARSSRADGAEAELSARHQPPHHHHPPPAVEGTVPAGSRRVLSAGRPKSRLPWEEELIRSASVESIPQSNRLPGGSISIMRQDSRFAPECWSQGPMANPGEELPLPASVHGRQDFSSFTGLATHRPLAAIHKAGKFFNEELDSERGRGVETERPFFGKATNQWFTHQEPFASNLNKHSMLPKRATRAEHTAAAHSWAEGLSVVCHSATRDSVFVDVSHLLPTASAEQTHKGRFAYSWPSEHVEDFPRPRTKLPQSFTEELLMEEGIVSPVPTKATLARSASRRQPGHGRPMPPMEATMSPRVPFNDREHHGDVLAGGARDPFDRVVKRAQDHEKANKIHERKPSGILPYSETEEVQLEEIQNSLRSLRSSAAKKHAQWLKDSNPPDGDASCGGASPRTVTPTNVSPNSEFGQERRVKASIGGNAPSSSAQQAFVTKSASKSTEEVSFITKPDPLLEAIPKGLPQTDRGVNAAGQQINSGGAYTEKGVKGVENIFAGSSQSKDTLPKTSRHKNQLQKASMDGATASEQQHCTKDVAVVGKGMLFGLVNDNTEFGNTSAEEEAKSSEAYIRNDHRKSMNGVNGKSIPHISHGASESGNTLSISLRSPMLDKIHLKHTEKDESSKAMLPQLVVRDPPSRENVNPHTHDNFKNLWQQLKSIDPGRVGIDDSSVSGLAVYGGVVSERLMNPTNIVQTRHSPVPEIKKRPGAAKTNLITPNLPAVHTIGQHKPVEKMKPHIETSRGQDSLHVSAEELASAQLKPSSNPEADIDQLLVLLSKDDWEKKMLGISYAQRLATFHPELLATRLHEVSFAVTKEAKNLRSTVARAAVSCISDMFVHLKKGMDQELDTVTQVLLHKSGETNNFMREDIVKALETMVANVTATRALTALINGGFAHRNIYVRKCTAQHLIPVVERLGAARLLAGIKDVTDRVLLAATAFAQDASPETRYYGKKMLFIMMGHPDFDKMIDKYVLPKDLHYVRDTVTTLRNKGLGESPPEISSAHGRRSLPGSGLGTRPAQDVRDGTNTRAREEVMPPREAPYRPLARSQSDYSERLKAVTGLLASKDFRERIKGIEMLVETCHANPDCVASNVVKFFDVFTPRLQESNSKVNQAALESLLLIIPALKDNLVQVVQSVVPAVVDNNLNSKLSGIYTAATSVIDTLMQHIDNIHLLQLFSNKAHFGSGRVKLDMTERLADLVETLYTKKPQAVERNVLPVFWHLLGNMTGTGMMSGGTGNIRASTVRLARSLHTAMGPGLITLASMQPAAIAKTLKELLGSP</sequence>
<dbReference type="GO" id="GO:0005881">
    <property type="term" value="C:cytoplasmic microtubule"/>
    <property type="evidence" value="ECO:0007669"/>
    <property type="project" value="TreeGrafter"/>
</dbReference>
<reference evidence="4" key="1">
    <citation type="submission" date="2025-08" db="UniProtKB">
        <authorList>
            <consortium name="RefSeq"/>
        </authorList>
    </citation>
    <scope>IDENTIFICATION</scope>
    <source>
        <tissue evidence="4">Sperm</tissue>
    </source>
</reference>
<feature type="region of interest" description="Disordered" evidence="1">
    <location>
        <begin position="850"/>
        <end position="872"/>
    </location>
</feature>
<feature type="domain" description="TOG" evidence="2">
    <location>
        <begin position="1622"/>
        <end position="1851"/>
    </location>
</feature>
<protein>
    <submittedName>
        <fullName evidence="4">TOG array regulator of axonemal microtubules protein 1-like isoform X1</fullName>
    </submittedName>
</protein>
<evidence type="ECO:0000313" key="4">
    <source>
        <dbReference type="RefSeq" id="XP_032804047.1"/>
    </source>
</evidence>
<dbReference type="InterPro" id="IPR016024">
    <property type="entry name" value="ARM-type_fold"/>
</dbReference>
<name>A0AAJ7ST55_PETMA</name>
<dbReference type="PANTHER" id="PTHR21567">
    <property type="entry name" value="CLASP"/>
    <property type="match status" value="1"/>
</dbReference>
<feature type="compositionally biased region" description="Basic and acidic residues" evidence="1">
    <location>
        <begin position="1591"/>
        <end position="1607"/>
    </location>
</feature>
<feature type="region of interest" description="Disordered" evidence="1">
    <location>
        <begin position="1072"/>
        <end position="1101"/>
    </location>
</feature>
<dbReference type="InterPro" id="IPR011989">
    <property type="entry name" value="ARM-like"/>
</dbReference>
<feature type="region of interest" description="Disordered" evidence="1">
    <location>
        <begin position="574"/>
        <end position="610"/>
    </location>
</feature>
<dbReference type="InterPro" id="IPR034085">
    <property type="entry name" value="TOG"/>
</dbReference>
<dbReference type="SUPFAM" id="SSF48371">
    <property type="entry name" value="ARM repeat"/>
    <property type="match status" value="2"/>
</dbReference>
<feature type="compositionally biased region" description="Polar residues" evidence="1">
    <location>
        <begin position="972"/>
        <end position="985"/>
    </location>
</feature>
<dbReference type="Proteomes" id="UP001318040">
    <property type="component" value="Chromosome 6"/>
</dbReference>